<sequence length="126" mass="14379">MFYLEKDLETAAKSRSKEAGESLARKAINHVQSMIGDAGYKVVLEKINLLVRKVRFSPDVIMGHEKALENNAAKYYLNRVLCKVYSVPQGRIYVDGQPKPHAPLELNFDKNNYIKGYRSLFSLTEK</sequence>
<evidence type="ECO:0000313" key="2">
    <source>
        <dbReference type="Proteomes" id="UP001054945"/>
    </source>
</evidence>
<dbReference type="AlphaFoldDB" id="A0AAV4MSA7"/>
<gene>
    <name evidence="1" type="primary">F54H12.2_138</name>
    <name evidence="1" type="ORF">CEXT_645611</name>
</gene>
<reference evidence="1 2" key="1">
    <citation type="submission" date="2021-06" db="EMBL/GenBank/DDBJ databases">
        <title>Caerostris extrusa draft genome.</title>
        <authorList>
            <person name="Kono N."/>
            <person name="Arakawa K."/>
        </authorList>
    </citation>
    <scope>NUCLEOTIDE SEQUENCE [LARGE SCALE GENOMIC DNA]</scope>
</reference>
<dbReference type="EMBL" id="BPLR01020160">
    <property type="protein sequence ID" value="GIX75331.1"/>
    <property type="molecule type" value="Genomic_DNA"/>
</dbReference>
<keyword evidence="2" id="KW-1185">Reference proteome</keyword>
<name>A0AAV4MSA7_CAEEX</name>
<dbReference type="Proteomes" id="UP001054945">
    <property type="component" value="Unassembled WGS sequence"/>
</dbReference>
<proteinExistence type="predicted"/>
<organism evidence="1 2">
    <name type="scientific">Caerostris extrusa</name>
    <name type="common">Bark spider</name>
    <name type="synonym">Caerostris bankana</name>
    <dbReference type="NCBI Taxonomy" id="172846"/>
    <lineage>
        <taxon>Eukaryota</taxon>
        <taxon>Metazoa</taxon>
        <taxon>Ecdysozoa</taxon>
        <taxon>Arthropoda</taxon>
        <taxon>Chelicerata</taxon>
        <taxon>Arachnida</taxon>
        <taxon>Araneae</taxon>
        <taxon>Araneomorphae</taxon>
        <taxon>Entelegynae</taxon>
        <taxon>Araneoidea</taxon>
        <taxon>Araneidae</taxon>
        <taxon>Caerostris</taxon>
    </lineage>
</organism>
<protein>
    <submittedName>
        <fullName evidence="1">Uncharacterized protein F54H12.2</fullName>
    </submittedName>
</protein>
<accession>A0AAV4MSA7</accession>
<comment type="caution">
    <text evidence="1">The sequence shown here is derived from an EMBL/GenBank/DDBJ whole genome shotgun (WGS) entry which is preliminary data.</text>
</comment>
<evidence type="ECO:0000313" key="1">
    <source>
        <dbReference type="EMBL" id="GIX75331.1"/>
    </source>
</evidence>